<feature type="chain" id="PRO_5004067238" description="Sc15 protein" evidence="2">
    <location>
        <begin position="23"/>
        <end position="189"/>
    </location>
</feature>
<evidence type="ECO:0000313" key="3">
    <source>
        <dbReference type="EMBL" id="EJU02131.1"/>
    </source>
</evidence>
<protein>
    <recommendedName>
        <fullName evidence="5">Sc15 protein</fullName>
    </recommendedName>
</protein>
<dbReference type="OMA" id="MFSFTKA"/>
<gene>
    <name evidence="3" type="ORF">DACRYDRAFT_94582</name>
</gene>
<keyword evidence="2" id="KW-0732">Signal</keyword>
<accession>M5FW76</accession>
<keyword evidence="1" id="KW-0472">Membrane</keyword>
<dbReference type="HOGENOM" id="CLU_1434401_0_0_1"/>
<evidence type="ECO:0000313" key="4">
    <source>
        <dbReference type="Proteomes" id="UP000030653"/>
    </source>
</evidence>
<reference evidence="3 4" key="1">
    <citation type="journal article" date="2012" name="Science">
        <title>The Paleozoic origin of enzymatic lignin decomposition reconstructed from 31 fungal genomes.</title>
        <authorList>
            <person name="Floudas D."/>
            <person name="Binder M."/>
            <person name="Riley R."/>
            <person name="Barry K."/>
            <person name="Blanchette R.A."/>
            <person name="Henrissat B."/>
            <person name="Martinez A.T."/>
            <person name="Otillar R."/>
            <person name="Spatafora J.W."/>
            <person name="Yadav J.S."/>
            <person name="Aerts A."/>
            <person name="Benoit I."/>
            <person name="Boyd A."/>
            <person name="Carlson A."/>
            <person name="Copeland A."/>
            <person name="Coutinho P.M."/>
            <person name="de Vries R.P."/>
            <person name="Ferreira P."/>
            <person name="Findley K."/>
            <person name="Foster B."/>
            <person name="Gaskell J."/>
            <person name="Glotzer D."/>
            <person name="Gorecki P."/>
            <person name="Heitman J."/>
            <person name="Hesse C."/>
            <person name="Hori C."/>
            <person name="Igarashi K."/>
            <person name="Jurgens J.A."/>
            <person name="Kallen N."/>
            <person name="Kersten P."/>
            <person name="Kohler A."/>
            <person name="Kuees U."/>
            <person name="Kumar T.K.A."/>
            <person name="Kuo A."/>
            <person name="LaButti K."/>
            <person name="Larrondo L.F."/>
            <person name="Lindquist E."/>
            <person name="Ling A."/>
            <person name="Lombard V."/>
            <person name="Lucas S."/>
            <person name="Lundell T."/>
            <person name="Martin R."/>
            <person name="McLaughlin D.J."/>
            <person name="Morgenstern I."/>
            <person name="Morin E."/>
            <person name="Murat C."/>
            <person name="Nagy L.G."/>
            <person name="Nolan M."/>
            <person name="Ohm R.A."/>
            <person name="Patyshakuliyeva A."/>
            <person name="Rokas A."/>
            <person name="Ruiz-Duenas F.J."/>
            <person name="Sabat G."/>
            <person name="Salamov A."/>
            <person name="Samejima M."/>
            <person name="Schmutz J."/>
            <person name="Slot J.C."/>
            <person name="St John F."/>
            <person name="Stenlid J."/>
            <person name="Sun H."/>
            <person name="Sun S."/>
            <person name="Syed K."/>
            <person name="Tsang A."/>
            <person name="Wiebenga A."/>
            <person name="Young D."/>
            <person name="Pisabarro A."/>
            <person name="Eastwood D.C."/>
            <person name="Martin F."/>
            <person name="Cullen D."/>
            <person name="Grigoriev I.V."/>
            <person name="Hibbett D.S."/>
        </authorList>
    </citation>
    <scope>NUCLEOTIDE SEQUENCE [LARGE SCALE GENOMIC DNA]</scope>
    <source>
        <strain evidence="3 4">DJM-731 SS1</strain>
    </source>
</reference>
<dbReference type="GeneID" id="63692294"/>
<evidence type="ECO:0000256" key="1">
    <source>
        <dbReference type="SAM" id="Phobius"/>
    </source>
</evidence>
<dbReference type="OrthoDB" id="3362543at2759"/>
<dbReference type="AlphaFoldDB" id="M5FW76"/>
<keyword evidence="1" id="KW-1133">Transmembrane helix</keyword>
<keyword evidence="1" id="KW-0812">Transmembrane</keyword>
<feature type="transmembrane region" description="Helical" evidence="1">
    <location>
        <begin position="160"/>
        <end position="187"/>
    </location>
</feature>
<dbReference type="RefSeq" id="XP_040629028.1">
    <property type="nucleotide sequence ID" value="XM_040777232.1"/>
</dbReference>
<name>M5FW76_DACPD</name>
<feature type="signal peptide" evidence="2">
    <location>
        <begin position="1"/>
        <end position="22"/>
    </location>
</feature>
<keyword evidence="4" id="KW-1185">Reference proteome</keyword>
<evidence type="ECO:0000256" key="2">
    <source>
        <dbReference type="SAM" id="SignalP"/>
    </source>
</evidence>
<sequence length="189" mass="19210">MQYSRLIAFFITLFTFGLLVSGAPVEEREVDKRDVSAQVLSTVQNLQTQVAAVVSQLSALDPATATLADVEPLVGQVESLVSGTTLGLSLLNVLKRDEIDARQLGDITSTIASVLSDLISTVTGALSGLTGIAGVTGAASGLSNPLSNILTVVEGLVPGVLTLVTGLLTTVLGLLGTLGLTGLLGILAL</sequence>
<organism evidence="3 4">
    <name type="scientific">Dacryopinax primogenitus (strain DJM 731)</name>
    <name type="common">Brown rot fungus</name>
    <dbReference type="NCBI Taxonomy" id="1858805"/>
    <lineage>
        <taxon>Eukaryota</taxon>
        <taxon>Fungi</taxon>
        <taxon>Dikarya</taxon>
        <taxon>Basidiomycota</taxon>
        <taxon>Agaricomycotina</taxon>
        <taxon>Dacrymycetes</taxon>
        <taxon>Dacrymycetales</taxon>
        <taxon>Dacrymycetaceae</taxon>
        <taxon>Dacryopinax</taxon>
    </lineage>
</organism>
<evidence type="ECO:0008006" key="5">
    <source>
        <dbReference type="Google" id="ProtNLM"/>
    </source>
</evidence>
<dbReference type="Proteomes" id="UP000030653">
    <property type="component" value="Unassembled WGS sequence"/>
</dbReference>
<proteinExistence type="predicted"/>
<dbReference type="EMBL" id="JH795862">
    <property type="protein sequence ID" value="EJU02131.1"/>
    <property type="molecule type" value="Genomic_DNA"/>
</dbReference>